<dbReference type="RefSeq" id="WP_249514959.1">
    <property type="nucleotide sequence ID" value="NZ_CP093366.1"/>
</dbReference>
<protein>
    <submittedName>
        <fullName evidence="1">DUF2969 domain-containing protein</fullName>
    </submittedName>
</protein>
<accession>A0ABY4PAW5</accession>
<dbReference type="EMBL" id="CP093366">
    <property type="protein sequence ID" value="UQS82681.1"/>
    <property type="molecule type" value="Genomic_DNA"/>
</dbReference>
<name>A0ABY4PAW5_9LACO</name>
<proteinExistence type="predicted"/>
<keyword evidence="2" id="KW-1185">Reference proteome</keyword>
<sequence>MRTKERKFNVNLLEISATSWKVVIDKKNHEQTIARIEQVDQKHFEVNLIDDTNATKLVATNLNEAVNSALMQYNLHLN</sequence>
<gene>
    <name evidence="1" type="ORF">MOO45_03285</name>
</gene>
<reference evidence="1" key="1">
    <citation type="journal article" date="2022" name="Int. J. Syst. Evol. Microbiol.">
        <title>Apilactobacillus apisilvae sp. nov., Nicolia spurrieriana gen. nov. sp. nov., Bombilactobacillus folatiphilus sp. nov. and Bombilactobacillus thymidiniphilus sp. nov., four new lactic acid bacterial isolates from stingless bees Tetragonula carbonaria and Austroplebeia australis.</title>
        <authorList>
            <person name="Oliphant S.A."/>
            <person name="Watson-Haigh N.S."/>
            <person name="Sumby K.M."/>
            <person name="Gardner J."/>
            <person name="Groom S."/>
            <person name="Jiranek V."/>
        </authorList>
    </citation>
    <scope>NUCLEOTIDE SEQUENCE</scope>
    <source>
        <strain evidence="1">SG4_D2</strain>
    </source>
</reference>
<dbReference type="InterPro" id="IPR021351">
    <property type="entry name" value="DUF2969"/>
</dbReference>
<evidence type="ECO:0000313" key="2">
    <source>
        <dbReference type="Proteomes" id="UP000831495"/>
    </source>
</evidence>
<organism evidence="1 2">
    <name type="scientific">Bombilactobacillus folatiphilus</name>
    <dbReference type="NCBI Taxonomy" id="2923362"/>
    <lineage>
        <taxon>Bacteria</taxon>
        <taxon>Bacillati</taxon>
        <taxon>Bacillota</taxon>
        <taxon>Bacilli</taxon>
        <taxon>Lactobacillales</taxon>
        <taxon>Lactobacillaceae</taxon>
        <taxon>Bombilactobacillus</taxon>
    </lineage>
</organism>
<dbReference type="Proteomes" id="UP000831495">
    <property type="component" value="Chromosome"/>
</dbReference>
<evidence type="ECO:0000313" key="1">
    <source>
        <dbReference type="EMBL" id="UQS82681.1"/>
    </source>
</evidence>
<dbReference type="Pfam" id="PF11184">
    <property type="entry name" value="DUF2969"/>
    <property type="match status" value="1"/>
</dbReference>